<dbReference type="Pfam" id="PF21037">
    <property type="entry name" value="CCDC138_cc"/>
    <property type="match status" value="1"/>
</dbReference>
<feature type="region of interest" description="Disordered" evidence="2">
    <location>
        <begin position="123"/>
        <end position="157"/>
    </location>
</feature>
<comment type="caution">
    <text evidence="5">The sequence shown here is derived from an EMBL/GenBank/DDBJ whole genome shotgun (WGS) entry which is preliminary data.</text>
</comment>
<dbReference type="Proteomes" id="UP001066276">
    <property type="component" value="Chromosome 8"/>
</dbReference>
<organism evidence="5 6">
    <name type="scientific">Pleurodeles waltl</name>
    <name type="common">Iberian ribbed newt</name>
    <dbReference type="NCBI Taxonomy" id="8319"/>
    <lineage>
        <taxon>Eukaryota</taxon>
        <taxon>Metazoa</taxon>
        <taxon>Chordata</taxon>
        <taxon>Craniata</taxon>
        <taxon>Vertebrata</taxon>
        <taxon>Euteleostomi</taxon>
        <taxon>Amphibia</taxon>
        <taxon>Batrachia</taxon>
        <taxon>Caudata</taxon>
        <taxon>Salamandroidea</taxon>
        <taxon>Salamandridae</taxon>
        <taxon>Pleurodelinae</taxon>
        <taxon>Pleurodeles</taxon>
    </lineage>
</organism>
<dbReference type="PANTHER" id="PTHR34523">
    <property type="entry name" value="COILED-COIL DOMAIN-CONTAINING PROTEIN 138"/>
    <property type="match status" value="1"/>
</dbReference>
<feature type="region of interest" description="Disordered" evidence="2">
    <location>
        <begin position="176"/>
        <end position="199"/>
    </location>
</feature>
<evidence type="ECO:0000259" key="3">
    <source>
        <dbReference type="Pfam" id="PF21035"/>
    </source>
</evidence>
<dbReference type="Pfam" id="PF21035">
    <property type="entry name" value="CCDC138_C"/>
    <property type="match status" value="1"/>
</dbReference>
<feature type="coiled-coil region" evidence="1">
    <location>
        <begin position="278"/>
        <end position="354"/>
    </location>
</feature>
<feature type="domain" description="Coiled-coil-domain-containing protein 138 coiled-coil" evidence="4">
    <location>
        <begin position="297"/>
        <end position="355"/>
    </location>
</feature>
<keyword evidence="6" id="KW-1185">Reference proteome</keyword>
<reference evidence="5" key="1">
    <citation type="journal article" date="2022" name="bioRxiv">
        <title>Sequencing and chromosome-scale assembly of the giantPleurodeles waltlgenome.</title>
        <authorList>
            <person name="Brown T."/>
            <person name="Elewa A."/>
            <person name="Iarovenko S."/>
            <person name="Subramanian E."/>
            <person name="Araus A.J."/>
            <person name="Petzold A."/>
            <person name="Susuki M."/>
            <person name="Suzuki K.-i.T."/>
            <person name="Hayashi T."/>
            <person name="Toyoda A."/>
            <person name="Oliveira C."/>
            <person name="Osipova E."/>
            <person name="Leigh N.D."/>
            <person name="Simon A."/>
            <person name="Yun M.H."/>
        </authorList>
    </citation>
    <scope>NUCLEOTIDE SEQUENCE</scope>
    <source>
        <strain evidence="5">20211129_DDA</strain>
        <tissue evidence="5">Liver</tissue>
    </source>
</reference>
<dbReference type="AlphaFoldDB" id="A0AAV7NT16"/>
<dbReference type="InterPro" id="IPR038798">
    <property type="entry name" value="CCDC138"/>
</dbReference>
<keyword evidence="1" id="KW-0175">Coiled coil</keyword>
<evidence type="ECO:0000259" key="4">
    <source>
        <dbReference type="Pfam" id="PF21037"/>
    </source>
</evidence>
<dbReference type="InterPro" id="IPR048751">
    <property type="entry name" value="CCDC138_CC"/>
</dbReference>
<feature type="compositionally biased region" description="Acidic residues" evidence="2">
    <location>
        <begin position="133"/>
        <end position="145"/>
    </location>
</feature>
<dbReference type="InterPro" id="IPR048750">
    <property type="entry name" value="CCDC138_C"/>
</dbReference>
<accession>A0AAV7NT16</accession>
<evidence type="ECO:0000256" key="2">
    <source>
        <dbReference type="SAM" id="MobiDB-lite"/>
    </source>
</evidence>
<evidence type="ECO:0000313" key="5">
    <source>
        <dbReference type="EMBL" id="KAJ1118105.1"/>
    </source>
</evidence>
<evidence type="ECO:0000313" key="6">
    <source>
        <dbReference type="Proteomes" id="UP001066276"/>
    </source>
</evidence>
<protein>
    <recommendedName>
        <fullName evidence="7">Coiled-coil domain-containing protein 138</fullName>
    </recommendedName>
</protein>
<dbReference type="PANTHER" id="PTHR34523:SF1">
    <property type="entry name" value="COILED-COIL DOMAIN-CONTAINING PROTEIN 138"/>
    <property type="match status" value="1"/>
</dbReference>
<proteinExistence type="predicted"/>
<name>A0AAV7NT16_PLEWA</name>
<evidence type="ECO:0000256" key="1">
    <source>
        <dbReference type="SAM" id="Coils"/>
    </source>
</evidence>
<evidence type="ECO:0008006" key="7">
    <source>
        <dbReference type="Google" id="ProtNLM"/>
    </source>
</evidence>
<sequence>MLEGLLMASGDLKRPQIVGASSPLDLTLERLQRRYLRGSGDYEDNCLSDALLTKAKRGRSKSQIAGLHRLTDISSLFPKSSESAAIHPNRKCYSKALRELFELVKNVDSIGKDVSHQDSIHQAWGKEVLHNNDDDDDDDEDEEDDRNAVKAQDSSTHIYTETDVTLPSYLAANTATSTDHSFEPSPVPMKTKPSSQKTSILKDEGLLPAHVNQIYDELLVIYHKLQQESAALHEFSLRLKKREQCLAEKETLLLRHQTAVTKIRGVEEEVHAKIQIIKEQHAAEVKQLSETLKEKVKENKRLKSSFDTLKDLNDSMKKQLNDVSEQNKKLEIQAKKLQARLENLQRKHAFLSVQKCKDSVSQAAQMVKPIKMEKTVIPSKMSKVPPNVHVYELVAGLTEWISDHQLRKLCPEEETKADTVFNLQSSFKSDLRDKCTVLLPVVAEQLQWMPLVNTKWHLPLIKFTYWSMRQLESGSQQSPMMATLRRIGEDFFKGTVIRATRDCSPEPSPETKTKSAAFFKSANLPLRLVSTLVVIKTINQADYLAQAFDSLCMDLKTDEGKSLFLEYKSVAIISNHLRPSNKGLLSSAVDVLLQMTSESRYLKAFLEACSNESFFRTCAVLLRDPKTDGHILEKLSILLQKLSKIKSNKKLFELHTIHLTLQEMQRTASHDQAFLIINLNSILFNLGCTKITGLTTSQ</sequence>
<dbReference type="EMBL" id="JANPWB010000012">
    <property type="protein sequence ID" value="KAJ1118105.1"/>
    <property type="molecule type" value="Genomic_DNA"/>
</dbReference>
<feature type="domain" description="Coiled-coil" evidence="3">
    <location>
        <begin position="397"/>
        <end position="686"/>
    </location>
</feature>
<dbReference type="Gene3D" id="1.20.5.340">
    <property type="match status" value="1"/>
</dbReference>
<gene>
    <name evidence="5" type="ORF">NDU88_006300</name>
</gene>